<keyword evidence="1" id="KW-0472">Membrane</keyword>
<dbReference type="STRING" id="1802617.A2886_03010"/>
<gene>
    <name evidence="2" type="ORF">A2886_03010</name>
</gene>
<evidence type="ECO:0000256" key="1">
    <source>
        <dbReference type="SAM" id="Phobius"/>
    </source>
</evidence>
<dbReference type="AlphaFoldDB" id="A0A1F4UU38"/>
<evidence type="ECO:0008006" key="4">
    <source>
        <dbReference type="Google" id="ProtNLM"/>
    </source>
</evidence>
<comment type="caution">
    <text evidence="2">The sequence shown here is derived from an EMBL/GenBank/DDBJ whole genome shotgun (WGS) entry which is preliminary data.</text>
</comment>
<reference evidence="2 3" key="1">
    <citation type="journal article" date="2016" name="Nat. Commun.">
        <title>Thousands of microbial genomes shed light on interconnected biogeochemical processes in an aquifer system.</title>
        <authorList>
            <person name="Anantharaman K."/>
            <person name="Brown C.T."/>
            <person name="Hug L.A."/>
            <person name="Sharon I."/>
            <person name="Castelle C.J."/>
            <person name="Probst A.J."/>
            <person name="Thomas B.C."/>
            <person name="Singh A."/>
            <person name="Wilkins M.J."/>
            <person name="Karaoz U."/>
            <person name="Brodie E.L."/>
            <person name="Williams K.H."/>
            <person name="Hubbard S.S."/>
            <person name="Banfield J.F."/>
        </authorList>
    </citation>
    <scope>NUCLEOTIDE SEQUENCE [LARGE SCALE GENOMIC DNA]</scope>
</reference>
<organism evidence="2 3">
    <name type="scientific">candidate division WWE3 bacterium RIFCSPHIGHO2_01_FULL_42_13</name>
    <dbReference type="NCBI Taxonomy" id="1802617"/>
    <lineage>
        <taxon>Bacteria</taxon>
        <taxon>Katanobacteria</taxon>
    </lineage>
</organism>
<dbReference type="Gene3D" id="2.170.130.30">
    <property type="match status" value="1"/>
</dbReference>
<sequence>MKKLLPVLIVLGIYLVLGLFIYFSVFANRLVEVKDREKEVTTEEMEIHPASVDLIVENGPATSIYHAQLTNKDTVMELLEYHLKNSGFTFTKTDYTYGTVLDTVNGYSAPDGYMWQVFDDDSEITYGLNDVLIIDGHTYTIRAGELQ</sequence>
<keyword evidence="1" id="KW-1133">Transmembrane helix</keyword>
<keyword evidence="1" id="KW-0812">Transmembrane</keyword>
<accession>A0A1F4UU38</accession>
<dbReference type="Proteomes" id="UP000176608">
    <property type="component" value="Unassembled WGS sequence"/>
</dbReference>
<evidence type="ECO:0000313" key="3">
    <source>
        <dbReference type="Proteomes" id="UP000176608"/>
    </source>
</evidence>
<evidence type="ECO:0000313" key="2">
    <source>
        <dbReference type="EMBL" id="OGC47713.1"/>
    </source>
</evidence>
<proteinExistence type="predicted"/>
<dbReference type="EMBL" id="MEVA01000006">
    <property type="protein sequence ID" value="OGC47713.1"/>
    <property type="molecule type" value="Genomic_DNA"/>
</dbReference>
<name>A0A1F4UU38_UNCKA</name>
<protein>
    <recommendedName>
        <fullName evidence="4">DUF4430 domain-containing protein</fullName>
    </recommendedName>
</protein>
<feature type="transmembrane region" description="Helical" evidence="1">
    <location>
        <begin position="6"/>
        <end position="27"/>
    </location>
</feature>